<evidence type="ECO:0000313" key="3">
    <source>
        <dbReference type="Proteomes" id="UP000621540"/>
    </source>
</evidence>
<organism evidence="2 3">
    <name type="scientific">Roseburia yibonii</name>
    <dbReference type="NCBI Taxonomy" id="2763063"/>
    <lineage>
        <taxon>Bacteria</taxon>
        <taxon>Bacillati</taxon>
        <taxon>Bacillota</taxon>
        <taxon>Clostridia</taxon>
        <taxon>Lachnospirales</taxon>
        <taxon>Lachnospiraceae</taxon>
        <taxon>Roseburia</taxon>
    </lineage>
</organism>
<proteinExistence type="predicted"/>
<keyword evidence="1" id="KW-0472">Membrane</keyword>
<dbReference type="EMBL" id="JACOQH010000004">
    <property type="protein sequence ID" value="MBC5753721.1"/>
    <property type="molecule type" value="Genomic_DNA"/>
</dbReference>
<comment type="caution">
    <text evidence="2">The sequence shown here is derived from an EMBL/GenBank/DDBJ whole genome shotgun (WGS) entry which is preliminary data.</text>
</comment>
<feature type="transmembrane region" description="Helical" evidence="1">
    <location>
        <begin position="6"/>
        <end position="22"/>
    </location>
</feature>
<dbReference type="RefSeq" id="WP_022516103.1">
    <property type="nucleotide sequence ID" value="NZ_JACOQH010000004.1"/>
</dbReference>
<dbReference type="Pfam" id="PF06686">
    <property type="entry name" value="SpoIIIAC"/>
    <property type="match status" value="2"/>
</dbReference>
<sequence length="127" mass="13843">MDILKIGVLGIVGVLLAIPLKVQKAEYSLFVSMAVCICIFVYIISKIEILCQYAKSLEAMLPVDGTYLALILKMVGITYVSEFSVHLCKDAGYGAVAAQIEMFAKLSILVISMPVLMSFLDVIGEFL</sequence>
<reference evidence="2 3" key="1">
    <citation type="submission" date="2020-08" db="EMBL/GenBank/DDBJ databases">
        <title>Genome public.</title>
        <authorList>
            <person name="Liu C."/>
            <person name="Sun Q."/>
        </authorList>
    </citation>
    <scope>NUCLEOTIDE SEQUENCE [LARGE SCALE GENOMIC DNA]</scope>
    <source>
        <strain evidence="2 3">BX0805</strain>
    </source>
</reference>
<accession>A0ABR7I9V9</accession>
<dbReference type="Proteomes" id="UP000621540">
    <property type="component" value="Unassembled WGS sequence"/>
</dbReference>
<feature type="transmembrane region" description="Helical" evidence="1">
    <location>
        <begin position="27"/>
        <end position="45"/>
    </location>
</feature>
<name>A0ABR7I9V9_9FIRM</name>
<protein>
    <submittedName>
        <fullName evidence="2">Stage III sporulation protein AD</fullName>
    </submittedName>
</protein>
<dbReference type="InterPro" id="IPR025664">
    <property type="entry name" value="Spore_III_AC/AD"/>
</dbReference>
<feature type="transmembrane region" description="Helical" evidence="1">
    <location>
        <begin position="65"/>
        <end position="85"/>
    </location>
</feature>
<gene>
    <name evidence="2" type="ORF">H8Z76_06725</name>
</gene>
<evidence type="ECO:0000313" key="2">
    <source>
        <dbReference type="EMBL" id="MBC5753721.1"/>
    </source>
</evidence>
<evidence type="ECO:0000256" key="1">
    <source>
        <dbReference type="SAM" id="Phobius"/>
    </source>
</evidence>
<keyword evidence="3" id="KW-1185">Reference proteome</keyword>
<keyword evidence="1" id="KW-0812">Transmembrane</keyword>
<feature type="transmembrane region" description="Helical" evidence="1">
    <location>
        <begin position="106"/>
        <end position="124"/>
    </location>
</feature>
<keyword evidence="1" id="KW-1133">Transmembrane helix</keyword>